<comment type="caution">
    <text evidence="1">The sequence shown here is derived from an EMBL/GenBank/DDBJ whole genome shotgun (WGS) entry which is preliminary data.</text>
</comment>
<reference evidence="1 2" key="1">
    <citation type="journal article" date="2022" name="Plant J.">
        <title>Chromosome-level genome of Camellia lanceoleosa provides a valuable resource for understanding genome evolution and self-incompatibility.</title>
        <authorList>
            <person name="Gong W."/>
            <person name="Xiao S."/>
            <person name="Wang L."/>
            <person name="Liao Z."/>
            <person name="Chang Y."/>
            <person name="Mo W."/>
            <person name="Hu G."/>
            <person name="Li W."/>
            <person name="Zhao G."/>
            <person name="Zhu H."/>
            <person name="Hu X."/>
            <person name="Ji K."/>
            <person name="Xiang X."/>
            <person name="Song Q."/>
            <person name="Yuan D."/>
            <person name="Jin S."/>
            <person name="Zhang L."/>
        </authorList>
    </citation>
    <scope>NUCLEOTIDE SEQUENCE [LARGE SCALE GENOMIC DNA]</scope>
    <source>
        <strain evidence="1">SQ_2022a</strain>
    </source>
</reference>
<proteinExistence type="predicted"/>
<name>A0ACC0ICB1_9ERIC</name>
<sequence length="107" mass="12706">MRFSDRKKTLSDSTPKPNADCSFRRRLPTFPSDTNRHLRSKASTKQQSKVSITDLIFSHRKGLYWVFLFLRPYSKQKSRRSCRAENSLPAWKPTKKRILFFLTVRPE</sequence>
<evidence type="ECO:0000313" key="2">
    <source>
        <dbReference type="Proteomes" id="UP001060215"/>
    </source>
</evidence>
<protein>
    <submittedName>
        <fullName evidence="1">Uncharacterized protein</fullName>
    </submittedName>
</protein>
<evidence type="ECO:0000313" key="1">
    <source>
        <dbReference type="EMBL" id="KAI8023208.1"/>
    </source>
</evidence>
<organism evidence="1 2">
    <name type="scientific">Camellia lanceoleosa</name>
    <dbReference type="NCBI Taxonomy" id="1840588"/>
    <lineage>
        <taxon>Eukaryota</taxon>
        <taxon>Viridiplantae</taxon>
        <taxon>Streptophyta</taxon>
        <taxon>Embryophyta</taxon>
        <taxon>Tracheophyta</taxon>
        <taxon>Spermatophyta</taxon>
        <taxon>Magnoliopsida</taxon>
        <taxon>eudicotyledons</taxon>
        <taxon>Gunneridae</taxon>
        <taxon>Pentapetalae</taxon>
        <taxon>asterids</taxon>
        <taxon>Ericales</taxon>
        <taxon>Theaceae</taxon>
        <taxon>Camellia</taxon>
    </lineage>
</organism>
<keyword evidence="2" id="KW-1185">Reference proteome</keyword>
<dbReference type="Proteomes" id="UP001060215">
    <property type="component" value="Chromosome 6"/>
</dbReference>
<dbReference type="EMBL" id="CM045763">
    <property type="protein sequence ID" value="KAI8023208.1"/>
    <property type="molecule type" value="Genomic_DNA"/>
</dbReference>
<accession>A0ACC0ICB1</accession>
<gene>
    <name evidence="1" type="ORF">LOK49_LG03G00401</name>
</gene>